<accession>A0A097SQC3</accession>
<evidence type="ECO:0000256" key="1">
    <source>
        <dbReference type="SAM" id="MobiDB-lite"/>
    </source>
</evidence>
<geneLocation type="plasmid" evidence="2">
    <name>pNSL1</name>
</geneLocation>
<feature type="region of interest" description="Disordered" evidence="1">
    <location>
        <begin position="105"/>
        <end position="132"/>
    </location>
</feature>
<protein>
    <submittedName>
        <fullName evidence="2">Uncharacterized protein</fullName>
    </submittedName>
</protein>
<feature type="compositionally biased region" description="Pro residues" evidence="1">
    <location>
        <begin position="121"/>
        <end position="132"/>
    </location>
</feature>
<dbReference type="AlphaFoldDB" id="A0A097SQC3"/>
<organism evidence="2">
    <name type="scientific">Rhodococcus sp. NS1</name>
    <dbReference type="NCBI Taxonomy" id="402236"/>
    <lineage>
        <taxon>Bacteria</taxon>
        <taxon>Bacillati</taxon>
        <taxon>Actinomycetota</taxon>
        <taxon>Actinomycetes</taxon>
        <taxon>Mycobacteriales</taxon>
        <taxon>Nocardiaceae</taxon>
        <taxon>Rhodococcus</taxon>
    </lineage>
</organism>
<gene>
    <name evidence="2" type="ORF">LRS1606.292</name>
</gene>
<keyword evidence="2" id="KW-0614">Plasmid</keyword>
<proteinExistence type="predicted"/>
<reference evidence="2" key="1">
    <citation type="submission" date="2014-03" db="EMBL/GenBank/DDBJ databases">
        <authorList>
            <person name="Zhang G."/>
            <person name="Zhu L."/>
            <person name="Fang P."/>
        </authorList>
    </citation>
    <scope>NUCLEOTIDE SEQUENCE</scope>
    <source>
        <strain evidence="2">NS1</strain>
        <plasmid evidence="2">pNSL1</plasmid>
    </source>
</reference>
<dbReference type="EMBL" id="KJ605395">
    <property type="protein sequence ID" value="AIU93726.1"/>
    <property type="molecule type" value="Genomic_DNA"/>
</dbReference>
<name>A0A097SQC3_9NOCA</name>
<sequence length="132" mass="14043">MSTLGRCGGVASIRSRWALIHSVVPMVADAVLTGPVNSIVMSPRAWAFRTWRSRTYHLSTVTHLTLMGGSGTCNNVTCGAPFHGGSTTRRPAALCKPDAFRGGIRSSVSTRTGPERLLPSTPTPPVPALRYP</sequence>
<evidence type="ECO:0000313" key="2">
    <source>
        <dbReference type="EMBL" id="AIU93726.1"/>
    </source>
</evidence>